<evidence type="ECO:0000256" key="8">
    <source>
        <dbReference type="ARBA" id="ARBA00023065"/>
    </source>
</evidence>
<dbReference type="InterPro" id="IPR015683">
    <property type="entry name" value="Ionotropic_Glu_rcpt"/>
</dbReference>
<dbReference type="InterPro" id="IPR001320">
    <property type="entry name" value="Iontro_rcpt_C"/>
</dbReference>
<evidence type="ECO:0000256" key="18">
    <source>
        <dbReference type="PIRSR" id="PIRSR601508-3"/>
    </source>
</evidence>
<keyword evidence="12 19" id="KW-0628">Postsynaptic cell membrane</keyword>
<dbReference type="SMART" id="SM00079">
    <property type="entry name" value="PBPe"/>
    <property type="match status" value="1"/>
</dbReference>
<evidence type="ECO:0000256" key="15">
    <source>
        <dbReference type="ARBA" id="ARBA00034104"/>
    </source>
</evidence>
<keyword evidence="6 19" id="KW-1133">Transmembrane helix</keyword>
<feature type="binding site" evidence="16">
    <location>
        <position position="326"/>
    </location>
    <ligand>
        <name>L-glutamate</name>
        <dbReference type="ChEBI" id="CHEBI:29985"/>
    </ligand>
</feature>
<dbReference type="eggNOG" id="KOG1052">
    <property type="taxonomic scope" value="Eukaryota"/>
</dbReference>
<dbReference type="InterPro" id="IPR019594">
    <property type="entry name" value="Glu/Gly-bd"/>
</dbReference>
<dbReference type="PANTHER" id="PTHR18966">
    <property type="entry name" value="IONOTROPIC GLUTAMATE RECEPTOR"/>
    <property type="match status" value="1"/>
</dbReference>
<keyword evidence="5" id="KW-0732">Signal</keyword>
<reference evidence="22" key="3">
    <citation type="submission" date="2025-09" db="UniProtKB">
        <authorList>
            <consortium name="Ensembl"/>
        </authorList>
    </citation>
    <scope>IDENTIFICATION</scope>
</reference>
<feature type="binding site" evidence="16">
    <location>
        <position position="117"/>
    </location>
    <ligand>
        <name>L-glutamate</name>
        <dbReference type="ChEBI" id="CHEBI:29985"/>
    </ligand>
</feature>
<keyword evidence="11" id="KW-0325">Glycoprotein</keyword>
<evidence type="ECO:0000256" key="19">
    <source>
        <dbReference type="RuleBase" id="RU367118"/>
    </source>
</evidence>
<dbReference type="EMBL" id="AFYH01074524">
    <property type="status" value="NOT_ANNOTATED_CDS"/>
    <property type="molecule type" value="Genomic_DNA"/>
</dbReference>
<comment type="function">
    <text evidence="19">Receptor for glutamate that functions as a ligand-gated ion channel in the central nervous system and plays an important role in excitatory synaptic transmission. L-glutamate acts as an excitatory neurotransmitter at many synapses in the central nervous system.</text>
</comment>
<accession>H3B951</accession>
<dbReference type="OMA" id="GPFNYFE"/>
<feature type="site" description="Crucial to convey clamshell closure to channel opening" evidence="17">
    <location>
        <position position="256"/>
    </location>
</feature>
<keyword evidence="8 19" id="KW-0406">Ion transport</keyword>
<evidence type="ECO:0000256" key="9">
    <source>
        <dbReference type="ARBA" id="ARBA00023136"/>
    </source>
</evidence>
<evidence type="ECO:0000256" key="6">
    <source>
        <dbReference type="ARBA" id="ARBA00022989"/>
    </source>
</evidence>
<feature type="disulfide bond" evidence="18">
    <location>
        <begin position="338"/>
        <end position="391"/>
    </location>
</feature>
<dbReference type="EMBL" id="AFYH01074523">
    <property type="status" value="NOT_ANNOTATED_CDS"/>
    <property type="molecule type" value="Genomic_DNA"/>
</dbReference>
<evidence type="ECO:0000256" key="17">
    <source>
        <dbReference type="PIRSR" id="PIRSR601508-2"/>
    </source>
</evidence>
<dbReference type="SUPFAM" id="SSF81324">
    <property type="entry name" value="Voltage-gated potassium channels"/>
    <property type="match status" value="1"/>
</dbReference>
<feature type="transmembrane region" description="Helical" evidence="19">
    <location>
        <begin position="223"/>
        <end position="241"/>
    </location>
</feature>
<dbReference type="Pfam" id="PF10613">
    <property type="entry name" value="Lig_chan-Glu_bd"/>
    <property type="match status" value="1"/>
</dbReference>
<evidence type="ECO:0000259" key="20">
    <source>
        <dbReference type="SMART" id="SM00079"/>
    </source>
</evidence>
<sequence length="457" mass="51581">LNKILLLFYSFFVPDFEENRNLPQKGRGKRQSEETLNITTILQEPFTMREGGQLEGFCMDMLKELSKKLGFKYSVSVVKDGYYGKLDKDGKWNGMIGEVYRKEADLAVAPLTLTALREENIDFTKPFMHTGIGILLRKDLVPGSPSLFSFLRPFTKETWVGVLVAYLITCLCLFLVARLSPIEWSNPQTENNQFSFLNSLWFGVGALTLQGAQPHPKALSTRIIGAIWWLFTITLLAAYVANFTAQLNTNNQQSTIMTFDDLAKQNVIEYGTLKDSSTLNFFKKSKHPTYRMIYEHMDRRRDYVLVSSMDEGIDRARNSNYALIGESASLDLMVAKYCDLTSVPQVIGSREYGIVASKGSPWIKKLSVAILEMRESGDLEYLRNKWWESSCFNQEGSWSPMEPGSLGGIFLVLAIGLALGLLVALLELVLKSRYSTDQKKSCCGAFAEELGSRFMKT</sequence>
<keyword evidence="10 19" id="KW-0675">Receptor</keyword>
<dbReference type="Ensembl" id="ENSLACT00000018555.1">
    <property type="protein sequence ID" value="ENSLACP00000018422.1"/>
    <property type="gene ID" value="ENSLACG00000016224.1"/>
</dbReference>
<dbReference type="FunFam" id="1.10.287.70:FF:000143">
    <property type="entry name" value="Probable glutamate receptor"/>
    <property type="match status" value="1"/>
</dbReference>
<evidence type="ECO:0000256" key="2">
    <source>
        <dbReference type="ARBA" id="ARBA00022448"/>
    </source>
</evidence>
<feature type="domain" description="Ionotropic glutamate receptor C-terminal" evidence="20">
    <location>
        <begin position="35"/>
        <end position="389"/>
    </location>
</feature>
<evidence type="ECO:0000256" key="1">
    <source>
        <dbReference type="ARBA" id="ARBA00008685"/>
    </source>
</evidence>
<evidence type="ECO:0000256" key="16">
    <source>
        <dbReference type="PIRSR" id="PIRSR601508-1"/>
    </source>
</evidence>
<evidence type="ECO:0000256" key="7">
    <source>
        <dbReference type="ARBA" id="ARBA00023018"/>
    </source>
</evidence>
<dbReference type="Bgee" id="ENSLACG00000016224">
    <property type="expression patterns" value="Expressed in mesonephros"/>
</dbReference>
<dbReference type="GO" id="GO:0015276">
    <property type="term" value="F:ligand-gated monoatomic ion channel activity"/>
    <property type="evidence" value="ECO:0007669"/>
    <property type="project" value="InterPro"/>
</dbReference>
<keyword evidence="14 19" id="KW-0407">Ion channel</keyword>
<evidence type="ECO:0000256" key="10">
    <source>
        <dbReference type="ARBA" id="ARBA00023170"/>
    </source>
</evidence>
<dbReference type="GO" id="GO:0038023">
    <property type="term" value="F:signaling receptor activity"/>
    <property type="evidence" value="ECO:0007669"/>
    <property type="project" value="InterPro"/>
</dbReference>
<feature type="binding site" evidence="16">
    <location>
        <position position="278"/>
    </location>
    <ligand>
        <name>L-glutamate</name>
        <dbReference type="ChEBI" id="CHEBI:29985"/>
    </ligand>
</feature>
<keyword evidence="2 19" id="KW-0813">Transport</keyword>
<feature type="binding site" evidence="16">
    <location>
        <position position="110"/>
    </location>
    <ligand>
        <name>L-glutamate</name>
        <dbReference type="ChEBI" id="CHEBI:29985"/>
    </ligand>
</feature>
<dbReference type="InParanoid" id="H3B951"/>
<dbReference type="FunFam" id="3.40.190.10:FF:000364">
    <property type="entry name" value="Si:dkey-183j2.10"/>
    <property type="match status" value="1"/>
</dbReference>
<keyword evidence="3 19" id="KW-1003">Cell membrane</keyword>
<feature type="binding site" evidence="16">
    <location>
        <position position="112"/>
    </location>
    <ligand>
        <name>L-glutamate</name>
        <dbReference type="ChEBI" id="CHEBI:29985"/>
    </ligand>
</feature>
<dbReference type="Proteomes" id="UP000008672">
    <property type="component" value="Unassembled WGS sequence"/>
</dbReference>
<keyword evidence="9 19" id="KW-0472">Membrane</keyword>
<dbReference type="HOGENOM" id="CLU_007257_0_0_1"/>
<feature type="binding site" evidence="16">
    <location>
        <position position="277"/>
    </location>
    <ligand>
        <name>L-glutamate</name>
        <dbReference type="ChEBI" id="CHEBI:29985"/>
    </ligand>
</feature>
<name>H3B951_LATCH</name>
<dbReference type="EMBL" id="AFYH01074522">
    <property type="status" value="NOT_ANNOTATED_CDS"/>
    <property type="molecule type" value="Genomic_DNA"/>
</dbReference>
<keyword evidence="18" id="KW-1015">Disulfide bond</keyword>
<feature type="transmembrane region" description="Helical" evidence="19">
    <location>
        <begin position="406"/>
        <end position="430"/>
    </location>
</feature>
<dbReference type="GeneTree" id="ENSGT00940000163942"/>
<evidence type="ECO:0000256" key="4">
    <source>
        <dbReference type="ARBA" id="ARBA00022692"/>
    </source>
</evidence>
<protein>
    <recommendedName>
        <fullName evidence="19">Glutamate receptor</fullName>
    </recommendedName>
</protein>
<dbReference type="Pfam" id="PF00060">
    <property type="entry name" value="Lig_chan"/>
    <property type="match status" value="1"/>
</dbReference>
<gene>
    <name evidence="22" type="primary">SI:CH211-251B21.1</name>
</gene>
<dbReference type="SUPFAM" id="SSF53850">
    <property type="entry name" value="Periplasmic binding protein-like II"/>
    <property type="match status" value="1"/>
</dbReference>
<organism evidence="22 23">
    <name type="scientific">Latimeria chalumnae</name>
    <name type="common">Coelacanth</name>
    <dbReference type="NCBI Taxonomy" id="7897"/>
    <lineage>
        <taxon>Eukaryota</taxon>
        <taxon>Metazoa</taxon>
        <taxon>Chordata</taxon>
        <taxon>Craniata</taxon>
        <taxon>Vertebrata</taxon>
        <taxon>Euteleostomi</taxon>
        <taxon>Coelacanthiformes</taxon>
        <taxon>Coelacanthidae</taxon>
        <taxon>Latimeria</taxon>
    </lineage>
</organism>
<comment type="subcellular location">
    <subcellularLocation>
        <location evidence="15 19">Postsynaptic cell membrane</location>
        <topology evidence="15 19">Multi-pass membrane protein</topology>
    </subcellularLocation>
</comment>
<dbReference type="GO" id="GO:0045211">
    <property type="term" value="C:postsynaptic membrane"/>
    <property type="evidence" value="ECO:0007669"/>
    <property type="project" value="UniProtKB-SubCell"/>
</dbReference>
<keyword evidence="7 19" id="KW-0770">Synapse</keyword>
<evidence type="ECO:0000256" key="3">
    <source>
        <dbReference type="ARBA" id="ARBA00022475"/>
    </source>
</evidence>
<feature type="transmembrane region" description="Helical" evidence="19">
    <location>
        <begin position="159"/>
        <end position="181"/>
    </location>
</feature>
<feature type="site" description="Interaction with the cone snail toxin Con-ikot-ikot" evidence="17">
    <location>
        <position position="283"/>
    </location>
</feature>
<proteinExistence type="inferred from homology"/>
<evidence type="ECO:0000256" key="5">
    <source>
        <dbReference type="ARBA" id="ARBA00022729"/>
    </source>
</evidence>
<evidence type="ECO:0000256" key="12">
    <source>
        <dbReference type="ARBA" id="ARBA00023257"/>
    </source>
</evidence>
<evidence type="ECO:0000256" key="13">
    <source>
        <dbReference type="ARBA" id="ARBA00023286"/>
    </source>
</evidence>
<dbReference type="PRINTS" id="PR00177">
    <property type="entry name" value="NMDARECEPTOR"/>
</dbReference>
<comment type="similarity">
    <text evidence="1 19">Belongs to the glutamate-gated ion channel (TC 1.A.10.1) family.</text>
</comment>
<reference evidence="23" key="1">
    <citation type="submission" date="2011-08" db="EMBL/GenBank/DDBJ databases">
        <title>The draft genome of Latimeria chalumnae.</title>
        <authorList>
            <person name="Di Palma F."/>
            <person name="Alfoldi J."/>
            <person name="Johnson J."/>
            <person name="Berlin A."/>
            <person name="Gnerre S."/>
            <person name="Jaffe D."/>
            <person name="MacCallum I."/>
            <person name="Young S."/>
            <person name="Walker B.J."/>
            <person name="Lander E."/>
            <person name="Lindblad-Toh K."/>
        </authorList>
    </citation>
    <scope>NUCLEOTIDE SEQUENCE [LARGE SCALE GENOMIC DNA]</scope>
    <source>
        <strain evidence="23">Wild caught</strain>
    </source>
</reference>
<dbReference type="Gene3D" id="1.10.287.70">
    <property type="match status" value="1"/>
</dbReference>
<evidence type="ECO:0000256" key="11">
    <source>
        <dbReference type="ARBA" id="ARBA00023180"/>
    </source>
</evidence>
<keyword evidence="23" id="KW-1185">Reference proteome</keyword>
<feature type="transmembrane region" description="Helical" evidence="19">
    <location>
        <begin position="193"/>
        <end position="211"/>
    </location>
</feature>
<dbReference type="Gene3D" id="3.40.190.10">
    <property type="entry name" value="Periplasmic binding protein-like II"/>
    <property type="match status" value="2"/>
</dbReference>
<feature type="domain" description="Ionotropic glutamate receptor L-glutamate and glycine-binding" evidence="21">
    <location>
        <begin position="45"/>
        <end position="101"/>
    </location>
</feature>
<dbReference type="AlphaFoldDB" id="H3B951"/>
<reference evidence="22" key="2">
    <citation type="submission" date="2025-08" db="UniProtKB">
        <authorList>
            <consortium name="Ensembl"/>
        </authorList>
    </citation>
    <scope>IDENTIFICATION</scope>
</reference>
<keyword evidence="13 19" id="KW-1071">Ligand-gated ion channel</keyword>
<dbReference type="InterPro" id="IPR001508">
    <property type="entry name" value="Iono_Glu_rcpt_met"/>
</dbReference>
<evidence type="ECO:0000259" key="21">
    <source>
        <dbReference type="SMART" id="SM00918"/>
    </source>
</evidence>
<evidence type="ECO:0000256" key="14">
    <source>
        <dbReference type="ARBA" id="ARBA00023303"/>
    </source>
</evidence>
<dbReference type="SMART" id="SM00918">
    <property type="entry name" value="Lig_chan-Glu_bd"/>
    <property type="match status" value="1"/>
</dbReference>
<evidence type="ECO:0000313" key="22">
    <source>
        <dbReference type="Ensembl" id="ENSLACP00000018422.1"/>
    </source>
</evidence>
<keyword evidence="4 19" id="KW-0812">Transmembrane</keyword>
<evidence type="ECO:0000313" key="23">
    <source>
        <dbReference type="Proteomes" id="UP000008672"/>
    </source>
</evidence>